<proteinExistence type="predicted"/>
<sequence length="76" mass="9121">MKIRKIYTYGLGYLRLARKNRQVKYDAKYQEVLKDFDGDIEWAESIMSLYRDPDFDEGPPLAYETPELKLLRNDEK</sequence>
<organism evidence="1 2">
    <name type="scientific">Desulfosarcina widdelii</name>
    <dbReference type="NCBI Taxonomy" id="947919"/>
    <lineage>
        <taxon>Bacteria</taxon>
        <taxon>Pseudomonadati</taxon>
        <taxon>Thermodesulfobacteriota</taxon>
        <taxon>Desulfobacteria</taxon>
        <taxon>Desulfobacterales</taxon>
        <taxon>Desulfosarcinaceae</taxon>
        <taxon>Desulfosarcina</taxon>
    </lineage>
</organism>
<dbReference type="KEGG" id="dwd:DSCW_54270"/>
<dbReference type="EMBL" id="AP021875">
    <property type="protein sequence ID" value="BBO78010.1"/>
    <property type="molecule type" value="Genomic_DNA"/>
</dbReference>
<dbReference type="RefSeq" id="WP_155306686.1">
    <property type="nucleotide sequence ID" value="NZ_AP021875.1"/>
</dbReference>
<accession>A0A5K7ZB49</accession>
<gene>
    <name evidence="1" type="ORF">DSCW_54270</name>
</gene>
<dbReference type="AlphaFoldDB" id="A0A5K7ZB49"/>
<reference evidence="1 2" key="1">
    <citation type="submission" date="2019-11" db="EMBL/GenBank/DDBJ databases">
        <title>Comparative genomics of hydrocarbon-degrading Desulfosarcina strains.</title>
        <authorList>
            <person name="Watanabe M."/>
            <person name="Kojima H."/>
            <person name="Fukui M."/>
        </authorList>
    </citation>
    <scope>NUCLEOTIDE SEQUENCE [LARGE SCALE GENOMIC DNA]</scope>
    <source>
        <strain evidence="1 2">PP31</strain>
    </source>
</reference>
<name>A0A5K7ZB49_9BACT</name>
<protein>
    <submittedName>
        <fullName evidence="1">Uncharacterized protein</fullName>
    </submittedName>
</protein>
<keyword evidence="2" id="KW-1185">Reference proteome</keyword>
<evidence type="ECO:0000313" key="2">
    <source>
        <dbReference type="Proteomes" id="UP000427769"/>
    </source>
</evidence>
<dbReference type="Proteomes" id="UP000427769">
    <property type="component" value="Chromosome"/>
</dbReference>
<evidence type="ECO:0000313" key="1">
    <source>
        <dbReference type="EMBL" id="BBO78010.1"/>
    </source>
</evidence>